<dbReference type="PANTHER" id="PTHR34504">
    <property type="entry name" value="ANTITOXIN HICB"/>
    <property type="match status" value="1"/>
</dbReference>
<evidence type="ECO:0000313" key="1">
    <source>
        <dbReference type="EMBL" id="PIZ46162.1"/>
    </source>
</evidence>
<proteinExistence type="predicted"/>
<reference evidence="2" key="1">
    <citation type="submission" date="2017-09" db="EMBL/GenBank/DDBJ databases">
        <title>Depth-based differentiation of microbial function through sediment-hosted aquifers and enrichment of novel symbionts in the deep terrestrial subsurface.</title>
        <authorList>
            <person name="Probst A.J."/>
            <person name="Ladd B."/>
            <person name="Jarett J.K."/>
            <person name="Geller-Mcgrath D.E."/>
            <person name="Sieber C.M.K."/>
            <person name="Emerson J.B."/>
            <person name="Anantharaman K."/>
            <person name="Thomas B.C."/>
            <person name="Malmstrom R."/>
            <person name="Stieglmeier M."/>
            <person name="Klingl A."/>
            <person name="Woyke T."/>
            <person name="Ryan C.M."/>
            <person name="Banfield J.F."/>
        </authorList>
    </citation>
    <scope>NUCLEOTIDE SEQUENCE [LARGE SCALE GENOMIC DNA]</scope>
</reference>
<name>A0A2M7TIF3_UNCKA</name>
<dbReference type="PANTHER" id="PTHR34504:SF4">
    <property type="entry name" value="ANTITOXIN HICB"/>
    <property type="match status" value="1"/>
</dbReference>
<protein>
    <submittedName>
        <fullName evidence="1">Type II toxin-antitoxin system HicB family antitoxin</fullName>
    </submittedName>
</protein>
<dbReference type="InterPro" id="IPR051404">
    <property type="entry name" value="TA_system_antitoxin"/>
</dbReference>
<dbReference type="EMBL" id="PFNL01000110">
    <property type="protein sequence ID" value="PIZ46162.1"/>
    <property type="molecule type" value="Genomic_DNA"/>
</dbReference>
<gene>
    <name evidence="1" type="ORF">COY32_03730</name>
</gene>
<dbReference type="SUPFAM" id="SSF143100">
    <property type="entry name" value="TTHA1013/TTHA0281-like"/>
    <property type="match status" value="1"/>
</dbReference>
<dbReference type="Proteomes" id="UP000228920">
    <property type="component" value="Unassembled WGS sequence"/>
</dbReference>
<dbReference type="Gene3D" id="3.30.160.250">
    <property type="match status" value="1"/>
</dbReference>
<sequence length="64" mass="7313">MKGRKTLSIAEYELPVTIHEEEGAFIAQCPKWEDCYAQGDTLEEAINEISYVASSLIELYQEEE</sequence>
<dbReference type="InterPro" id="IPR035069">
    <property type="entry name" value="TTHA1013/TTHA0281-like"/>
</dbReference>
<evidence type="ECO:0000313" key="2">
    <source>
        <dbReference type="Proteomes" id="UP000228920"/>
    </source>
</evidence>
<accession>A0A2M7TIF3</accession>
<comment type="caution">
    <text evidence="1">The sequence shown here is derived from an EMBL/GenBank/DDBJ whole genome shotgun (WGS) entry which is preliminary data.</text>
</comment>
<organism evidence="1 2">
    <name type="scientific">candidate division WWE3 bacterium CG_4_10_14_0_2_um_filter_41_14</name>
    <dbReference type="NCBI Taxonomy" id="1975072"/>
    <lineage>
        <taxon>Bacteria</taxon>
        <taxon>Katanobacteria</taxon>
    </lineage>
</organism>
<dbReference type="AlphaFoldDB" id="A0A2M7TIF3"/>